<evidence type="ECO:0000313" key="2">
    <source>
        <dbReference type="EMBL" id="CAG6398949.1"/>
    </source>
</evidence>
<reference evidence="2" key="1">
    <citation type="submission" date="2021-05" db="EMBL/GenBank/DDBJ databases">
        <authorList>
            <person name="Arsene-Ploetze F."/>
        </authorList>
    </citation>
    <scope>NUCLEOTIDE SEQUENCE</scope>
    <source>
        <strain evidence="2">DSM 42138</strain>
    </source>
</reference>
<dbReference type="AlphaFoldDB" id="A0A9W4DZZ9"/>
<evidence type="ECO:0000256" key="1">
    <source>
        <dbReference type="SAM" id="MobiDB-lite"/>
    </source>
</evidence>
<name>A0A9W4DZZ9_9ACTN</name>
<keyword evidence="3" id="KW-1185">Reference proteome</keyword>
<comment type="caution">
    <text evidence="2">The sequence shown here is derived from an EMBL/GenBank/DDBJ whole genome shotgun (WGS) entry which is preliminary data.</text>
</comment>
<feature type="region of interest" description="Disordered" evidence="1">
    <location>
        <begin position="1"/>
        <end position="23"/>
    </location>
</feature>
<accession>A0A9W4DZZ9</accession>
<gene>
    <name evidence="2" type="ORF">SCOCK_80104</name>
</gene>
<organism evidence="2 3">
    <name type="scientific">Actinacidiphila cocklensis</name>
    <dbReference type="NCBI Taxonomy" id="887465"/>
    <lineage>
        <taxon>Bacteria</taxon>
        <taxon>Bacillati</taxon>
        <taxon>Actinomycetota</taxon>
        <taxon>Actinomycetes</taxon>
        <taxon>Kitasatosporales</taxon>
        <taxon>Streptomycetaceae</taxon>
        <taxon>Actinacidiphila</taxon>
    </lineage>
</organism>
<dbReference type="EMBL" id="CAJSLV010000114">
    <property type="protein sequence ID" value="CAG6398949.1"/>
    <property type="molecule type" value="Genomic_DNA"/>
</dbReference>
<protein>
    <submittedName>
        <fullName evidence="2">Uncharacterized protein</fullName>
    </submittedName>
</protein>
<dbReference type="Proteomes" id="UP001152519">
    <property type="component" value="Unassembled WGS sequence"/>
</dbReference>
<proteinExistence type="predicted"/>
<sequence length="55" mass="6426">MPKEGRQPPHDHVKPAFPVDKKQPRMVYRSSFPDMITDHTRKKVNGISMPHFAEQ</sequence>
<evidence type="ECO:0000313" key="3">
    <source>
        <dbReference type="Proteomes" id="UP001152519"/>
    </source>
</evidence>